<evidence type="ECO:0000256" key="1">
    <source>
        <dbReference type="SAM" id="Phobius"/>
    </source>
</evidence>
<dbReference type="AlphaFoldDB" id="A0A7S3V334"/>
<name>A0A7S3V334_9STRA</name>
<dbReference type="EMBL" id="HBIN01024314">
    <property type="protein sequence ID" value="CAE0448340.1"/>
    <property type="molecule type" value="Transcribed_RNA"/>
</dbReference>
<evidence type="ECO:0000313" key="2">
    <source>
        <dbReference type="EMBL" id="CAE0448340.1"/>
    </source>
</evidence>
<accession>A0A7S3V334</accession>
<feature type="transmembrane region" description="Helical" evidence="1">
    <location>
        <begin position="25"/>
        <end position="47"/>
    </location>
</feature>
<reference evidence="2" key="1">
    <citation type="submission" date="2021-01" db="EMBL/GenBank/DDBJ databases">
        <authorList>
            <person name="Corre E."/>
            <person name="Pelletier E."/>
            <person name="Niang G."/>
            <person name="Scheremetjew M."/>
            <person name="Finn R."/>
            <person name="Kale V."/>
            <person name="Holt S."/>
            <person name="Cochrane G."/>
            <person name="Meng A."/>
            <person name="Brown T."/>
            <person name="Cohen L."/>
        </authorList>
    </citation>
    <scope>NUCLEOTIDE SEQUENCE</scope>
    <source>
        <strain evidence="2">GSBS06</strain>
    </source>
</reference>
<proteinExistence type="predicted"/>
<sequence>MGRLKEKAVNFIEGKGVSLDKVPTVIATFTVAKYFVWVGFLVLGMRFQPVRKTFQRPTPKRWKENFQKKYPDFYNRNQERVLTAANKVANSNWFKPIADRFSTNRAHAAIGLAEGMLCYKIFFPIHAPLTLWVVATAYATKENKENTKGYLEQYRSLRSVSDVEGALT</sequence>
<keyword evidence="1" id="KW-0812">Transmembrane</keyword>
<organism evidence="2">
    <name type="scientific">Aplanochytrium stocchinoi</name>
    <dbReference type="NCBI Taxonomy" id="215587"/>
    <lineage>
        <taxon>Eukaryota</taxon>
        <taxon>Sar</taxon>
        <taxon>Stramenopiles</taxon>
        <taxon>Bigyra</taxon>
        <taxon>Labyrinthulomycetes</taxon>
        <taxon>Thraustochytrida</taxon>
        <taxon>Thraustochytriidae</taxon>
        <taxon>Aplanochytrium</taxon>
    </lineage>
</organism>
<gene>
    <name evidence="2" type="ORF">ASTO00021_LOCUS18304</name>
</gene>
<keyword evidence="1" id="KW-1133">Transmembrane helix</keyword>
<protein>
    <submittedName>
        <fullName evidence="2">Uncharacterized protein</fullName>
    </submittedName>
</protein>
<keyword evidence="1" id="KW-0472">Membrane</keyword>